<name>A0A2R3NWP5_ECOLX</name>
<proteinExistence type="predicted"/>
<reference evidence="1" key="1">
    <citation type="submission" date="2017-12" db="EMBL/GenBank/DDBJ databases">
        <authorList>
            <person name="Giufre' M."/>
            <person name="Carattoli A."/>
        </authorList>
    </citation>
    <scope>NUCLEOTIDE SEQUENCE</scope>
    <source>
        <strain evidence="1">Ec001</strain>
        <plasmid evidence="1">pX1</plasmid>
    </source>
</reference>
<accession>A0A2R3NWP5</accession>
<reference evidence="1" key="2">
    <citation type="journal article" date="2018" name="Int. J. Antimicrob. Agents">
        <title>Emergence of NDM-5-producing Escherichia coli Sequence Type 167 clone in Italy.</title>
        <authorList>
            <person name="Giufre M."/>
            <person name="Errico G."/>
            <person name="Accogli M."/>
            <person name="Monaco M."/>
            <person name="Villa L."/>
            <person name="Distasi M.A."/>
            <person name="Gaudio T.D."/>
            <person name="Pantosti A."/>
            <person name="Carattoli A."/>
            <person name="Cerquetti M."/>
        </authorList>
    </citation>
    <scope>NUCLEOTIDE SEQUENCE</scope>
    <source>
        <strain evidence="1">Ec001</strain>
        <plasmid evidence="1">pX1</plasmid>
    </source>
</reference>
<sequence length="273" mass="32535">MLGASFQQFSIEALLASASLRSGLTALNKCKYHDKGSFYNAFFQLSIGLERFFKIIYVVQYMIENDLNKPTYIHLRKLGHDISILHQNAVNIAIKYEKRDKGKWVLNDEQSAILTMLSEFGKETRYYNLNTIIGDKKLMNDPLEQWNYILEYCYWKYTSTTKRERLSQEVISWAERNRLYGFTNEFGLDGHIMTYVDQYLLNWKVNKISPCIAWEIISMLQPYYFLLMRLRDTVQLMEQDKGIKDPLVPYFHEIFPYFLLDRATAKRRRNWLD</sequence>
<evidence type="ECO:0000313" key="1">
    <source>
        <dbReference type="EMBL" id="AVN57799.1"/>
    </source>
</evidence>
<dbReference type="AlphaFoldDB" id="A0A2R3NWP5"/>
<geneLocation type="plasmid" evidence="1">
    <name>pX1</name>
</geneLocation>
<dbReference type="EMBL" id="MG649063">
    <property type="protein sequence ID" value="AVN57799.1"/>
    <property type="molecule type" value="Genomic_DNA"/>
</dbReference>
<keyword evidence="1" id="KW-0614">Plasmid</keyword>
<protein>
    <submittedName>
        <fullName evidence="1">Uncharacterized protein</fullName>
    </submittedName>
</protein>
<dbReference type="RefSeq" id="WP_080850677.1">
    <property type="nucleotide sequence ID" value="NZ_JAAFFY010000040.1"/>
</dbReference>
<organism evidence="1">
    <name type="scientific">Escherichia coli</name>
    <dbReference type="NCBI Taxonomy" id="562"/>
    <lineage>
        <taxon>Bacteria</taxon>
        <taxon>Pseudomonadati</taxon>
        <taxon>Pseudomonadota</taxon>
        <taxon>Gammaproteobacteria</taxon>
        <taxon>Enterobacterales</taxon>
        <taxon>Enterobacteriaceae</taxon>
        <taxon>Escherichia</taxon>
    </lineage>
</organism>